<evidence type="ECO:0000256" key="1">
    <source>
        <dbReference type="SAM" id="MobiDB-lite"/>
    </source>
</evidence>
<evidence type="ECO:0000313" key="4">
    <source>
        <dbReference type="EMBL" id="GCE17856.1"/>
    </source>
</evidence>
<keyword evidence="2" id="KW-1133">Transmembrane helix</keyword>
<reference evidence="5" key="1">
    <citation type="submission" date="2018-12" db="EMBL/GenBank/DDBJ databases">
        <title>Tengunoibacter tsumagoiensis gen. nov., sp. nov., Dictyobacter kobayashii sp. nov., D. alpinus sp. nov., and D. joshuensis sp. nov. and description of Dictyobacteraceae fam. nov. within the order Ktedonobacterales isolated from Tengu-no-mugimeshi.</title>
        <authorList>
            <person name="Wang C.M."/>
            <person name="Zheng Y."/>
            <person name="Sakai Y."/>
            <person name="Toyoda A."/>
            <person name="Minakuchi Y."/>
            <person name="Abe K."/>
            <person name="Yokota A."/>
            <person name="Yabe S."/>
        </authorList>
    </citation>
    <scope>NUCLEOTIDE SEQUENCE [LARGE SCALE GENOMIC DNA]</scope>
    <source>
        <strain evidence="5">Uno11</strain>
    </source>
</reference>
<dbReference type="GO" id="GO:0016787">
    <property type="term" value="F:hydrolase activity"/>
    <property type="evidence" value="ECO:0007669"/>
    <property type="project" value="InterPro"/>
</dbReference>
<evidence type="ECO:0000259" key="3">
    <source>
        <dbReference type="Pfam" id="PF06439"/>
    </source>
</evidence>
<dbReference type="Proteomes" id="UP000287188">
    <property type="component" value="Unassembled WGS sequence"/>
</dbReference>
<keyword evidence="2" id="KW-0812">Transmembrane</keyword>
<name>A0A402AFJ3_9CHLR</name>
<keyword evidence="5" id="KW-1185">Reference proteome</keyword>
<protein>
    <recommendedName>
        <fullName evidence="3">3-keto-alpha-glucoside-1,2-lyase/3-keto-2-hydroxy-glucal hydratase domain-containing protein</fullName>
    </recommendedName>
</protein>
<evidence type="ECO:0000313" key="5">
    <source>
        <dbReference type="Proteomes" id="UP000287188"/>
    </source>
</evidence>
<dbReference type="InterPro" id="IPR010496">
    <property type="entry name" value="AL/BT2_dom"/>
</dbReference>
<feature type="compositionally biased region" description="Polar residues" evidence="1">
    <location>
        <begin position="43"/>
        <end position="57"/>
    </location>
</feature>
<dbReference type="EMBL" id="BIFS01000001">
    <property type="protein sequence ID" value="GCE17856.1"/>
    <property type="molecule type" value="Genomic_DNA"/>
</dbReference>
<comment type="caution">
    <text evidence="4">The sequence shown here is derived from an EMBL/GenBank/DDBJ whole genome shotgun (WGS) entry which is preliminary data.</text>
</comment>
<feature type="region of interest" description="Disordered" evidence="1">
    <location>
        <begin position="1"/>
        <end position="57"/>
    </location>
</feature>
<feature type="transmembrane region" description="Helical" evidence="2">
    <location>
        <begin position="108"/>
        <end position="127"/>
    </location>
</feature>
<dbReference type="Pfam" id="PF06439">
    <property type="entry name" value="3keto-disac_hyd"/>
    <property type="match status" value="1"/>
</dbReference>
<dbReference type="Gene3D" id="2.60.120.560">
    <property type="entry name" value="Exo-inulinase, domain 1"/>
    <property type="match status" value="1"/>
</dbReference>
<feature type="domain" description="3-keto-alpha-glucoside-1,2-lyase/3-keto-2-hydroxy-glucal hydratase" evidence="3">
    <location>
        <begin position="171"/>
        <end position="350"/>
    </location>
</feature>
<organism evidence="4 5">
    <name type="scientific">Dictyobacter kobayashii</name>
    <dbReference type="NCBI Taxonomy" id="2014872"/>
    <lineage>
        <taxon>Bacteria</taxon>
        <taxon>Bacillati</taxon>
        <taxon>Chloroflexota</taxon>
        <taxon>Ktedonobacteria</taxon>
        <taxon>Ktedonobacterales</taxon>
        <taxon>Dictyobacteraceae</taxon>
        <taxon>Dictyobacter</taxon>
    </lineage>
</organism>
<dbReference type="AlphaFoldDB" id="A0A402AFJ3"/>
<keyword evidence="2" id="KW-0472">Membrane</keyword>
<evidence type="ECO:0000256" key="2">
    <source>
        <dbReference type="SAM" id="Phobius"/>
    </source>
</evidence>
<sequence>MPVVNKNQAAAPGSGLHPAWSKEPPQTPNNLSQNVAFPKTPTGALTSPEQSSSTGTLKLNDPVKVVKVPVAGQPGRYITGILPFERQSDDAGVPPVAKKGLKPWMRNSIAVAIVVVILALLGTQWISQNLNKQQSQQSTTTAAGNAAANNPALQATATASANILVSDALDKNINGWRTTPTNLYAFKNGAYHVAAQGTTGSGVILPGKSFTGPLTYSLTMQEIKGDDNDPNNTFGMIMRFNRQQKNGKINTTFYSFEVVNVKGKEYQFWRYDDSQPNPWTQVKNGTLPTGNEFHQGKQANTISIAMDGNKFTVTVNGKKLAKVFQDGTYQAGTVGMIVNKDGTEVAFKNLLLTRN</sequence>
<accession>A0A402AFJ3</accession>
<gene>
    <name evidence="4" type="ORF">KDK_16560</name>
</gene>
<proteinExistence type="predicted"/>